<comment type="caution">
    <text evidence="1">The sequence shown here is derived from an EMBL/GenBank/DDBJ whole genome shotgun (WGS) entry which is preliminary data.</text>
</comment>
<dbReference type="InterPro" id="IPR011335">
    <property type="entry name" value="Restrct_endonuc-II-like"/>
</dbReference>
<dbReference type="InterPro" id="IPR043091">
    <property type="entry name" value="Restr_endonucII_AvaI/BsoBI_hel"/>
</dbReference>
<keyword evidence="2" id="KW-1185">Reference proteome</keyword>
<name>A0ABU5U0U6_9CYAN</name>
<keyword evidence="1" id="KW-0255">Endonuclease</keyword>
<dbReference type="Gene3D" id="1.10.238.90">
    <property type="entry name" value="Restriction endonuclease BsobI, helical domain"/>
    <property type="match status" value="1"/>
</dbReference>
<dbReference type="Pfam" id="PF09194">
    <property type="entry name" value="Endonuc-BsobI"/>
    <property type="match status" value="1"/>
</dbReference>
<protein>
    <submittedName>
        <fullName evidence="1">AvaI/BsoBI family type II restriction endonuclease</fullName>
    </submittedName>
</protein>
<accession>A0ABU5U0U6</accession>
<dbReference type="InterPro" id="IPR015277">
    <property type="entry name" value="Restrct_endonuc_II_AvaI/BsoBI"/>
</dbReference>
<evidence type="ECO:0000313" key="2">
    <source>
        <dbReference type="Proteomes" id="UP001301728"/>
    </source>
</evidence>
<dbReference type="Gene3D" id="3.40.91.10">
    <property type="match status" value="1"/>
</dbReference>
<dbReference type="EMBL" id="JAYGHT010000097">
    <property type="protein sequence ID" value="MEA5520811.1"/>
    <property type="molecule type" value="Genomic_DNA"/>
</dbReference>
<organism evidence="1 2">
    <name type="scientific">Limnoraphis robusta CCNP1315</name>
    <dbReference type="NCBI Taxonomy" id="3110306"/>
    <lineage>
        <taxon>Bacteria</taxon>
        <taxon>Bacillati</taxon>
        <taxon>Cyanobacteriota</taxon>
        <taxon>Cyanophyceae</taxon>
        <taxon>Oscillatoriophycideae</taxon>
        <taxon>Oscillatoriales</taxon>
        <taxon>Sirenicapillariaceae</taxon>
        <taxon>Limnoraphis</taxon>
    </lineage>
</organism>
<dbReference type="SUPFAM" id="SSF52980">
    <property type="entry name" value="Restriction endonuclease-like"/>
    <property type="match status" value="1"/>
</dbReference>
<dbReference type="CDD" id="cd22315">
    <property type="entry name" value="BsoBI-like"/>
    <property type="match status" value="1"/>
</dbReference>
<dbReference type="Proteomes" id="UP001301728">
    <property type="component" value="Unassembled WGS sequence"/>
</dbReference>
<dbReference type="GO" id="GO:0004519">
    <property type="term" value="F:endonuclease activity"/>
    <property type="evidence" value="ECO:0007669"/>
    <property type="project" value="UniProtKB-KW"/>
</dbReference>
<dbReference type="RefSeq" id="WP_323306899.1">
    <property type="nucleotide sequence ID" value="NZ_JAYGHT010000097.1"/>
</dbReference>
<reference evidence="1 2" key="1">
    <citation type="submission" date="2023-12" db="EMBL/GenBank/DDBJ databases">
        <title>Baltic Sea Cyanobacteria.</title>
        <authorList>
            <person name="Delbaje E."/>
            <person name="Fewer D.P."/>
            <person name="Shishido T.K."/>
        </authorList>
    </citation>
    <scope>NUCLEOTIDE SEQUENCE [LARGE SCALE GENOMIC DNA]</scope>
    <source>
        <strain evidence="1 2">CCNP 1315</strain>
    </source>
</reference>
<keyword evidence="1" id="KW-0378">Hydrolase</keyword>
<sequence>MAKTIKKNLFKKAGDLVTSREKTRAGFIAMALEKNYIAVPYVEEAKALKSLAQDVKKPKDLLKVEGLRVGLLTASGLSDKSLNYLTEEDKLTAIKGLIEEFLEPAGDDFINELVYRYLLTKGDALGGKARNLAGALGERKFLRSMLSVFNLGGIDFKWRDSETNTWLEKPKDDTGIEKRIKALYWKSKKEDRLLILNTTIPIVNKNVDLSLINGTVDDLKGGKGSIIHKPERYLALGELKGGIDPAGADEHWKTANSALNRIRTGFKKKRLKPLTFFIGAAIENSMATEIYKQLQTGSLDNAANLTEDEQLTLVCNWIVNL</sequence>
<keyword evidence="1" id="KW-0540">Nuclease</keyword>
<proteinExistence type="predicted"/>
<evidence type="ECO:0000313" key="1">
    <source>
        <dbReference type="EMBL" id="MEA5520811.1"/>
    </source>
</evidence>
<gene>
    <name evidence="1" type="ORF">VB854_17860</name>
</gene>